<dbReference type="AlphaFoldDB" id="R7UG87"/>
<sequence length="193" mass="21894">MADIIEVPDDDSQKTSLYSGNFSLSTYSPDELSGESAKIHHDTFKRKLEKLVLENGKPHEVLVNDFKLMQPLKSMELSEGAMRIRDTANAGGSSIISEFLSYELMHRCFGAKLRKTEMEMNSNGGPMTDYTCDIFGKYLAVSVTRAMAYNKKFTFKDALKLIEKKLENIYSCHFKELGEVATINYLTLQKNYT</sequence>
<dbReference type="EMBL" id="KB304204">
    <property type="protein sequence ID" value="ELU02307.1"/>
    <property type="molecule type" value="Genomic_DNA"/>
</dbReference>
<reference evidence="2" key="3">
    <citation type="submission" date="2015-06" db="UniProtKB">
        <authorList>
            <consortium name="EnsemblMetazoa"/>
        </authorList>
    </citation>
    <scope>IDENTIFICATION</scope>
</reference>
<evidence type="ECO:0000313" key="3">
    <source>
        <dbReference type="Proteomes" id="UP000014760"/>
    </source>
</evidence>
<organism evidence="1">
    <name type="scientific">Capitella teleta</name>
    <name type="common">Polychaete worm</name>
    <dbReference type="NCBI Taxonomy" id="283909"/>
    <lineage>
        <taxon>Eukaryota</taxon>
        <taxon>Metazoa</taxon>
        <taxon>Spiralia</taxon>
        <taxon>Lophotrochozoa</taxon>
        <taxon>Annelida</taxon>
        <taxon>Polychaeta</taxon>
        <taxon>Sedentaria</taxon>
        <taxon>Scolecida</taxon>
        <taxon>Capitellidae</taxon>
        <taxon>Capitella</taxon>
    </lineage>
</organism>
<proteinExistence type="predicted"/>
<gene>
    <name evidence="1" type="ORF">CAPTEDRAFT_209470</name>
</gene>
<dbReference type="EMBL" id="AMQN01008900">
    <property type="status" value="NOT_ANNOTATED_CDS"/>
    <property type="molecule type" value="Genomic_DNA"/>
</dbReference>
<reference evidence="3" key="1">
    <citation type="submission" date="2012-12" db="EMBL/GenBank/DDBJ databases">
        <authorList>
            <person name="Hellsten U."/>
            <person name="Grimwood J."/>
            <person name="Chapman J.A."/>
            <person name="Shapiro H."/>
            <person name="Aerts A."/>
            <person name="Otillar R.P."/>
            <person name="Terry A.Y."/>
            <person name="Boore J.L."/>
            <person name="Simakov O."/>
            <person name="Marletaz F."/>
            <person name="Cho S.-J."/>
            <person name="Edsinger-Gonzales E."/>
            <person name="Havlak P."/>
            <person name="Kuo D.-H."/>
            <person name="Larsson T."/>
            <person name="Lv J."/>
            <person name="Arendt D."/>
            <person name="Savage R."/>
            <person name="Osoegawa K."/>
            <person name="de Jong P."/>
            <person name="Lindberg D.R."/>
            <person name="Seaver E.C."/>
            <person name="Weisblat D.A."/>
            <person name="Putnam N.H."/>
            <person name="Grigoriev I.V."/>
            <person name="Rokhsar D.S."/>
        </authorList>
    </citation>
    <scope>NUCLEOTIDE SEQUENCE</scope>
    <source>
        <strain evidence="3">I ESC-2004</strain>
    </source>
</reference>
<protein>
    <submittedName>
        <fullName evidence="1 2">Uncharacterized protein</fullName>
    </submittedName>
</protein>
<dbReference type="Proteomes" id="UP000014760">
    <property type="component" value="Unassembled WGS sequence"/>
</dbReference>
<dbReference type="EnsemblMetazoa" id="CapteT209470">
    <property type="protein sequence ID" value="CapteP209470"/>
    <property type="gene ID" value="CapteG209470"/>
</dbReference>
<evidence type="ECO:0000313" key="2">
    <source>
        <dbReference type="EnsemblMetazoa" id="CapteP209470"/>
    </source>
</evidence>
<reference evidence="1 3" key="2">
    <citation type="journal article" date="2013" name="Nature">
        <title>Insights into bilaterian evolution from three spiralian genomes.</title>
        <authorList>
            <person name="Simakov O."/>
            <person name="Marletaz F."/>
            <person name="Cho S.J."/>
            <person name="Edsinger-Gonzales E."/>
            <person name="Havlak P."/>
            <person name="Hellsten U."/>
            <person name="Kuo D.H."/>
            <person name="Larsson T."/>
            <person name="Lv J."/>
            <person name="Arendt D."/>
            <person name="Savage R."/>
            <person name="Osoegawa K."/>
            <person name="de Jong P."/>
            <person name="Grimwood J."/>
            <person name="Chapman J.A."/>
            <person name="Shapiro H."/>
            <person name="Aerts A."/>
            <person name="Otillar R.P."/>
            <person name="Terry A.Y."/>
            <person name="Boore J.L."/>
            <person name="Grigoriev I.V."/>
            <person name="Lindberg D.R."/>
            <person name="Seaver E.C."/>
            <person name="Weisblat D.A."/>
            <person name="Putnam N.H."/>
            <person name="Rokhsar D.S."/>
        </authorList>
    </citation>
    <scope>NUCLEOTIDE SEQUENCE</scope>
    <source>
        <strain evidence="1 3">I ESC-2004</strain>
    </source>
</reference>
<dbReference type="HOGENOM" id="CLU_1410057_0_0_1"/>
<evidence type="ECO:0000313" key="1">
    <source>
        <dbReference type="EMBL" id="ELU02307.1"/>
    </source>
</evidence>
<dbReference type="EMBL" id="AMQN01008901">
    <property type="status" value="NOT_ANNOTATED_CDS"/>
    <property type="molecule type" value="Genomic_DNA"/>
</dbReference>
<dbReference type="OrthoDB" id="10260545at2759"/>
<keyword evidence="3" id="KW-1185">Reference proteome</keyword>
<name>R7UG87_CAPTE</name>
<accession>R7UG87</accession>